<organism evidence="8 9">
    <name type="scientific">Georgenia ruanii</name>
    <dbReference type="NCBI Taxonomy" id="348442"/>
    <lineage>
        <taxon>Bacteria</taxon>
        <taxon>Bacillati</taxon>
        <taxon>Actinomycetota</taxon>
        <taxon>Actinomycetes</taxon>
        <taxon>Micrococcales</taxon>
        <taxon>Bogoriellaceae</taxon>
        <taxon>Georgenia</taxon>
    </lineage>
</organism>
<dbReference type="InterPro" id="IPR013249">
    <property type="entry name" value="RNA_pol_sigma70_r4_t2"/>
</dbReference>
<dbReference type="AlphaFoldDB" id="A0A7J9UV33"/>
<name>A0A7J9UV33_9MICO</name>
<evidence type="ECO:0000259" key="7">
    <source>
        <dbReference type="Pfam" id="PF20239"/>
    </source>
</evidence>
<dbReference type="PANTHER" id="PTHR47756">
    <property type="entry name" value="BLL6612 PROTEIN-RELATED"/>
    <property type="match status" value="1"/>
</dbReference>
<proteinExistence type="inferred from homology"/>
<evidence type="ECO:0000256" key="2">
    <source>
        <dbReference type="ARBA" id="ARBA00023015"/>
    </source>
</evidence>
<accession>A0A7J9UV33</accession>
<evidence type="ECO:0000256" key="1">
    <source>
        <dbReference type="ARBA" id="ARBA00010641"/>
    </source>
</evidence>
<feature type="domain" description="RNA polymerase sigma-70 region 2" evidence="5">
    <location>
        <begin position="8"/>
        <end position="69"/>
    </location>
</feature>
<dbReference type="PANTHER" id="PTHR47756:SF2">
    <property type="entry name" value="BLL6612 PROTEIN"/>
    <property type="match status" value="1"/>
</dbReference>
<feature type="domain" description="DUF6596" evidence="7">
    <location>
        <begin position="161"/>
        <end position="251"/>
    </location>
</feature>
<gene>
    <name evidence="8" type="ORF">GB882_06800</name>
</gene>
<feature type="domain" description="RNA polymerase sigma factor 70 region 4 type 2" evidence="6">
    <location>
        <begin position="98"/>
        <end position="148"/>
    </location>
</feature>
<dbReference type="Gene3D" id="1.10.10.10">
    <property type="entry name" value="Winged helix-like DNA-binding domain superfamily/Winged helix DNA-binding domain"/>
    <property type="match status" value="1"/>
</dbReference>
<dbReference type="SUPFAM" id="SSF88946">
    <property type="entry name" value="Sigma2 domain of RNA polymerase sigma factors"/>
    <property type="match status" value="1"/>
</dbReference>
<dbReference type="Gene3D" id="1.10.1740.10">
    <property type="match status" value="1"/>
</dbReference>
<dbReference type="SUPFAM" id="SSF88659">
    <property type="entry name" value="Sigma3 and sigma4 domains of RNA polymerase sigma factors"/>
    <property type="match status" value="1"/>
</dbReference>
<dbReference type="InterPro" id="IPR013325">
    <property type="entry name" value="RNA_pol_sigma_r2"/>
</dbReference>
<dbReference type="InterPro" id="IPR013324">
    <property type="entry name" value="RNA_pol_sigma_r3/r4-like"/>
</dbReference>
<protein>
    <submittedName>
        <fullName evidence="8">RNA polymerase subunit sigma-24</fullName>
    </submittedName>
</protein>
<dbReference type="RefSeq" id="WP_152231015.1">
    <property type="nucleotide sequence ID" value="NZ_BAAAOT010000013.1"/>
</dbReference>
<comment type="caution">
    <text evidence="8">The sequence shown here is derived from an EMBL/GenBank/DDBJ whole genome shotgun (WGS) entry which is preliminary data.</text>
</comment>
<dbReference type="InterPro" id="IPR007627">
    <property type="entry name" value="RNA_pol_sigma70_r2"/>
</dbReference>
<keyword evidence="4" id="KW-0804">Transcription</keyword>
<dbReference type="Pfam" id="PF04542">
    <property type="entry name" value="Sigma70_r2"/>
    <property type="match status" value="1"/>
</dbReference>
<dbReference type="InterPro" id="IPR046531">
    <property type="entry name" value="DUF6596"/>
</dbReference>
<dbReference type="InterPro" id="IPR036388">
    <property type="entry name" value="WH-like_DNA-bd_sf"/>
</dbReference>
<dbReference type="GO" id="GO:0003677">
    <property type="term" value="F:DNA binding"/>
    <property type="evidence" value="ECO:0007669"/>
    <property type="project" value="InterPro"/>
</dbReference>
<evidence type="ECO:0000259" key="5">
    <source>
        <dbReference type="Pfam" id="PF04542"/>
    </source>
</evidence>
<dbReference type="Proteomes" id="UP000429644">
    <property type="component" value="Unassembled WGS sequence"/>
</dbReference>
<reference evidence="8 9" key="1">
    <citation type="submission" date="2019-10" db="EMBL/GenBank/DDBJ databases">
        <title>Georgenia wutianyii sp. nov. and Georgenia yuyongxinii sp. nov. isolated from plateau pika (Ochotona curzoniae) in the Qinghai-Tibet plateau of China.</title>
        <authorList>
            <person name="Tian Z."/>
        </authorList>
    </citation>
    <scope>NUCLEOTIDE SEQUENCE [LARGE SCALE GENOMIC DNA]</scope>
    <source>
        <strain evidence="8 9">JCM 15130</strain>
    </source>
</reference>
<evidence type="ECO:0000313" key="8">
    <source>
        <dbReference type="EMBL" id="MPV88372.1"/>
    </source>
</evidence>
<evidence type="ECO:0000256" key="3">
    <source>
        <dbReference type="ARBA" id="ARBA00023082"/>
    </source>
</evidence>
<dbReference type="GO" id="GO:0016987">
    <property type="term" value="F:sigma factor activity"/>
    <property type="evidence" value="ECO:0007669"/>
    <property type="project" value="UniProtKB-KW"/>
</dbReference>
<dbReference type="GO" id="GO:0006352">
    <property type="term" value="P:DNA-templated transcription initiation"/>
    <property type="evidence" value="ECO:0007669"/>
    <property type="project" value="InterPro"/>
</dbReference>
<keyword evidence="2" id="KW-0805">Transcription regulation</keyword>
<keyword evidence="9" id="KW-1185">Reference proteome</keyword>
<comment type="similarity">
    <text evidence="1">Belongs to the sigma-70 factor family. ECF subfamily.</text>
</comment>
<dbReference type="OrthoDB" id="9780299at2"/>
<dbReference type="Pfam" id="PF08281">
    <property type="entry name" value="Sigma70_r4_2"/>
    <property type="match status" value="1"/>
</dbReference>
<sequence>MDEAHLRTLSPEVIAVLVRRGADFAAAEDAVQDSLIEALRVWPDAPPRDPKGWLVAVAWRKFLDAARADATRRRREARVEAEPLPGPAAEMDDTLWLYFLCAHPALTPASAVALTLRAVGGLTTRQIAQAYLVPEATMAQRISRAKRTVAGVRLGRPGDVATVLRVLYLVFNEGYSGDVDLAAEAIRLTRQLAAHIEHEEVAGLLALMLLHHARRPARTRADGGLVPLVEQDRSLWDTGLIAEGVDVLQRALARDRLGEFQAQAAVAALHADARSAEETDWVQIVEWYDELVRLTGSPVARLNRAVAVGEADGPQAGLAALAGLDPALPRRAAAAAYLHERAGDAATAARLYAEAARLAPNLPERDHLTLQAARLNAVLRG</sequence>
<evidence type="ECO:0000259" key="6">
    <source>
        <dbReference type="Pfam" id="PF08281"/>
    </source>
</evidence>
<evidence type="ECO:0000313" key="9">
    <source>
        <dbReference type="Proteomes" id="UP000429644"/>
    </source>
</evidence>
<keyword evidence="3" id="KW-0731">Sigma factor</keyword>
<evidence type="ECO:0000256" key="4">
    <source>
        <dbReference type="ARBA" id="ARBA00023163"/>
    </source>
</evidence>
<dbReference type="EMBL" id="WHPD01001481">
    <property type="protein sequence ID" value="MPV88372.1"/>
    <property type="molecule type" value="Genomic_DNA"/>
</dbReference>
<dbReference type="Pfam" id="PF20239">
    <property type="entry name" value="DUF6596"/>
    <property type="match status" value="1"/>
</dbReference>